<evidence type="ECO:0000313" key="3">
    <source>
        <dbReference type="Proteomes" id="UP000800092"/>
    </source>
</evidence>
<dbReference type="InterPro" id="IPR018809">
    <property type="entry name" value="DUF2406"/>
</dbReference>
<feature type="region of interest" description="Disordered" evidence="1">
    <location>
        <begin position="1"/>
        <end position="102"/>
    </location>
</feature>
<evidence type="ECO:0008006" key="4">
    <source>
        <dbReference type="Google" id="ProtNLM"/>
    </source>
</evidence>
<dbReference type="PANTHER" id="PTHR28186">
    <property type="entry name" value="MEIOTICALLY UP-REGULATED GENE 9 PROTEIN"/>
    <property type="match status" value="1"/>
</dbReference>
<feature type="compositionally biased region" description="Basic and acidic residues" evidence="1">
    <location>
        <begin position="369"/>
        <end position="382"/>
    </location>
</feature>
<feature type="compositionally biased region" description="Low complexity" evidence="1">
    <location>
        <begin position="13"/>
        <end position="29"/>
    </location>
</feature>
<reference evidence="2" key="1">
    <citation type="journal article" date="2020" name="Stud. Mycol.">
        <title>101 Dothideomycetes genomes: a test case for predicting lifestyles and emergence of pathogens.</title>
        <authorList>
            <person name="Haridas S."/>
            <person name="Albert R."/>
            <person name="Binder M."/>
            <person name="Bloem J."/>
            <person name="Labutti K."/>
            <person name="Salamov A."/>
            <person name="Andreopoulos B."/>
            <person name="Baker S."/>
            <person name="Barry K."/>
            <person name="Bills G."/>
            <person name="Bluhm B."/>
            <person name="Cannon C."/>
            <person name="Castanera R."/>
            <person name="Culley D."/>
            <person name="Daum C."/>
            <person name="Ezra D."/>
            <person name="Gonzalez J."/>
            <person name="Henrissat B."/>
            <person name="Kuo A."/>
            <person name="Liang C."/>
            <person name="Lipzen A."/>
            <person name="Lutzoni F."/>
            <person name="Magnuson J."/>
            <person name="Mondo S."/>
            <person name="Nolan M."/>
            <person name="Ohm R."/>
            <person name="Pangilinan J."/>
            <person name="Park H.-J."/>
            <person name="Ramirez L."/>
            <person name="Alfaro M."/>
            <person name="Sun H."/>
            <person name="Tritt A."/>
            <person name="Yoshinaga Y."/>
            <person name="Zwiers L.-H."/>
            <person name="Turgeon B."/>
            <person name="Goodwin S."/>
            <person name="Spatafora J."/>
            <person name="Crous P."/>
            <person name="Grigoriev I."/>
        </authorList>
    </citation>
    <scope>NUCLEOTIDE SEQUENCE</scope>
    <source>
        <strain evidence="2">Tuck. ex Michener</strain>
    </source>
</reference>
<evidence type="ECO:0000313" key="2">
    <source>
        <dbReference type="EMBL" id="KAF2234525.1"/>
    </source>
</evidence>
<dbReference type="Pfam" id="PF10295">
    <property type="entry name" value="DUF2406"/>
    <property type="match status" value="1"/>
</dbReference>
<dbReference type="Proteomes" id="UP000800092">
    <property type="component" value="Unassembled WGS sequence"/>
</dbReference>
<feature type="compositionally biased region" description="Basic residues" evidence="1">
    <location>
        <begin position="1"/>
        <end position="11"/>
    </location>
</feature>
<protein>
    <recommendedName>
        <fullName evidence="4">DUF2406 domain-containing protein</fullName>
    </recommendedName>
</protein>
<feature type="compositionally biased region" description="Polar residues" evidence="1">
    <location>
        <begin position="84"/>
        <end position="99"/>
    </location>
</feature>
<feature type="compositionally biased region" description="Basic residues" evidence="1">
    <location>
        <begin position="383"/>
        <end position="392"/>
    </location>
</feature>
<feature type="region of interest" description="Disordered" evidence="1">
    <location>
        <begin position="134"/>
        <end position="392"/>
    </location>
</feature>
<evidence type="ECO:0000256" key="1">
    <source>
        <dbReference type="SAM" id="MobiDB-lite"/>
    </source>
</evidence>
<feature type="compositionally biased region" description="Polar residues" evidence="1">
    <location>
        <begin position="232"/>
        <end position="273"/>
    </location>
</feature>
<gene>
    <name evidence="2" type="ORF">EV356DRAFT_532834</name>
</gene>
<feature type="compositionally biased region" description="Polar residues" evidence="1">
    <location>
        <begin position="198"/>
        <end position="208"/>
    </location>
</feature>
<dbReference type="AlphaFoldDB" id="A0A6A6H8Z9"/>
<feature type="compositionally biased region" description="Basic and acidic residues" evidence="1">
    <location>
        <begin position="30"/>
        <end position="50"/>
    </location>
</feature>
<organism evidence="2 3">
    <name type="scientific">Viridothelium virens</name>
    <name type="common">Speckled blister lichen</name>
    <name type="synonym">Trypethelium virens</name>
    <dbReference type="NCBI Taxonomy" id="1048519"/>
    <lineage>
        <taxon>Eukaryota</taxon>
        <taxon>Fungi</taxon>
        <taxon>Dikarya</taxon>
        <taxon>Ascomycota</taxon>
        <taxon>Pezizomycotina</taxon>
        <taxon>Dothideomycetes</taxon>
        <taxon>Dothideomycetes incertae sedis</taxon>
        <taxon>Trypetheliales</taxon>
        <taxon>Trypetheliaceae</taxon>
        <taxon>Viridothelium</taxon>
    </lineage>
</organism>
<sequence length="392" mass="42831">MEHQGHSRPRAKSGFSFRSNKSDSSSNSKPKVDLQETDADKRRWHMKEGTKANPNTAIDEAQPAAVANQRSTMDSVRSVEWKDSTGNVISDPDLSNPSRSRWERPLDTIRSFEAAIDGQHKKRQSIVRTESEGFNGFASHRSSYFGGYGNDQNNGRFSQAGGYYGSRTPASRPDSYYHDGYGAGPAPPAPPRHRYGQRLNSDPTLSRYNNPNQNPNPNPSHGVYPSHGYHQSYDTVNTGMSNGSESTGQWANSTDPSSENSSIDRVNPPSSKQEPQETYGLTGFGGAPNLQGPILEEYGTGSHGAAYPVPNVGRMPGQNVAGALPHQQQYYDAPPAVPPKASQGQGQRKLLKLNSGGETSPLQAGAAPDRSELSHSPSEKRKSWFKRRFSRD</sequence>
<name>A0A6A6H8Z9_VIRVR</name>
<dbReference type="PANTHER" id="PTHR28186:SF1">
    <property type="entry name" value="MEIOTICALLY UP-REGULATED GENE 9 PROTEIN"/>
    <property type="match status" value="1"/>
</dbReference>
<dbReference type="EMBL" id="ML991798">
    <property type="protein sequence ID" value="KAF2234525.1"/>
    <property type="molecule type" value="Genomic_DNA"/>
</dbReference>
<dbReference type="OrthoDB" id="5330253at2759"/>
<accession>A0A6A6H8Z9</accession>
<proteinExistence type="predicted"/>
<keyword evidence="3" id="KW-1185">Reference proteome</keyword>